<dbReference type="VEuPathDB" id="PlasmoDB:PCOAH_00005790"/>
<dbReference type="EMBL" id="CP016241">
    <property type="protein sequence ID" value="ANQ06215.1"/>
    <property type="molecule type" value="Genomic_DNA"/>
</dbReference>
<dbReference type="InterPro" id="IPR029063">
    <property type="entry name" value="SAM-dependent_MTases_sf"/>
</dbReference>
<dbReference type="Proteomes" id="UP000092716">
    <property type="component" value="Chromosome 3"/>
</dbReference>
<name>A0A1B1DUG4_9APIC</name>
<feature type="domain" description="Methyltransferase type 11" evidence="2">
    <location>
        <begin position="113"/>
        <end position="209"/>
    </location>
</feature>
<evidence type="ECO:0000313" key="3">
    <source>
        <dbReference type="EMBL" id="ANQ06215.1"/>
    </source>
</evidence>
<dbReference type="CDD" id="cd02440">
    <property type="entry name" value="AdoMet_MTases"/>
    <property type="match status" value="1"/>
</dbReference>
<dbReference type="RefSeq" id="XP_019912910.1">
    <property type="nucleotide sequence ID" value="XM_020057390.1"/>
</dbReference>
<dbReference type="Pfam" id="PF08241">
    <property type="entry name" value="Methyltransf_11"/>
    <property type="match status" value="1"/>
</dbReference>
<dbReference type="GO" id="GO:0008757">
    <property type="term" value="F:S-adenosylmethionine-dependent methyltransferase activity"/>
    <property type="evidence" value="ECO:0007669"/>
    <property type="project" value="InterPro"/>
</dbReference>
<dbReference type="OrthoDB" id="416496at2759"/>
<gene>
    <name evidence="3" type="ORF">PCOAH_00005790</name>
</gene>
<dbReference type="AlphaFoldDB" id="A0A1B1DUG4"/>
<dbReference type="GeneID" id="30907302"/>
<reference evidence="4" key="1">
    <citation type="submission" date="2016-06" db="EMBL/GenBank/DDBJ databases">
        <title>First high quality genome sequence of Plasmodium coatneyi using continuous long reads from single molecule, real-time sequencing.</title>
        <authorList>
            <person name="Chien J.-T."/>
            <person name="Pakala S.B."/>
            <person name="Geraldo J.A."/>
            <person name="Lapp S.A."/>
            <person name="Barnwell J.W."/>
            <person name="Kissinger J.C."/>
            <person name="Galinski M.R."/>
            <person name="Humphrey J.C."/>
        </authorList>
    </citation>
    <scope>NUCLEOTIDE SEQUENCE [LARGE SCALE GENOMIC DNA]</scope>
    <source>
        <strain evidence="4">Hackeri</strain>
    </source>
</reference>
<keyword evidence="4" id="KW-1185">Reference proteome</keyword>
<dbReference type="PANTHER" id="PTHR45036">
    <property type="entry name" value="METHYLTRANSFERASE LIKE 7B"/>
    <property type="match status" value="1"/>
</dbReference>
<dbReference type="KEGG" id="pcot:PCOAH_00005790"/>
<dbReference type="SUPFAM" id="SSF53335">
    <property type="entry name" value="S-adenosyl-L-methionine-dependent methyltransferases"/>
    <property type="match status" value="1"/>
</dbReference>
<evidence type="ECO:0000256" key="1">
    <source>
        <dbReference type="SAM" id="MobiDB-lite"/>
    </source>
</evidence>
<proteinExistence type="predicted"/>
<protein>
    <submittedName>
        <fullName evidence="3">Methyltransferase</fullName>
    </submittedName>
</protein>
<feature type="compositionally biased region" description="Polar residues" evidence="1">
    <location>
        <begin position="279"/>
        <end position="307"/>
    </location>
</feature>
<dbReference type="GO" id="GO:0032259">
    <property type="term" value="P:methylation"/>
    <property type="evidence" value="ECO:0007669"/>
    <property type="project" value="UniProtKB-KW"/>
</dbReference>
<organism evidence="3 4">
    <name type="scientific">Plasmodium coatneyi</name>
    <dbReference type="NCBI Taxonomy" id="208452"/>
    <lineage>
        <taxon>Eukaryota</taxon>
        <taxon>Sar</taxon>
        <taxon>Alveolata</taxon>
        <taxon>Apicomplexa</taxon>
        <taxon>Aconoidasida</taxon>
        <taxon>Haemosporida</taxon>
        <taxon>Plasmodiidae</taxon>
        <taxon>Plasmodium</taxon>
    </lineage>
</organism>
<feature type="region of interest" description="Disordered" evidence="1">
    <location>
        <begin position="279"/>
        <end position="310"/>
    </location>
</feature>
<evidence type="ECO:0000259" key="2">
    <source>
        <dbReference type="Pfam" id="PF08241"/>
    </source>
</evidence>
<sequence length="337" mass="38495">MVAVLKAVRTIPKCTRFSSRSKRNVMFTFSSFKKVLVGVSAANGGVIAGCFYIYKKNRPANDDTLGEPSESFRIRTFDELAKSYDEKNDFIEKVTSINKYKKRNFRKVKGVVLEVGAGSGRNFSFLKKVDTLVCVEKSEKMCEEMKKKLEKIKPSYPVYIINDDIKNGLFRPNVFDSVISSFTLCSLEHVDNSLEKVHQALKPDGKFYLIERGIIYNKVIRYVLKKLNLYPNKRIPWEFGYYENRCPLEILKKNNFNVIFKLIKNAGSIYILTAKKQGGSSPHVNGGNEIQKSDNLQNEMNNKSGIDQTRDKGPPIDIKDILCHQLATPIYYSYKNG</sequence>
<dbReference type="InterPro" id="IPR013216">
    <property type="entry name" value="Methyltransf_11"/>
</dbReference>
<evidence type="ECO:0000313" key="4">
    <source>
        <dbReference type="Proteomes" id="UP000092716"/>
    </source>
</evidence>
<dbReference type="PANTHER" id="PTHR45036:SF1">
    <property type="entry name" value="METHYLTRANSFERASE LIKE 7A"/>
    <property type="match status" value="1"/>
</dbReference>
<keyword evidence="3" id="KW-0808">Transferase</keyword>
<dbReference type="Gene3D" id="3.40.50.150">
    <property type="entry name" value="Vaccinia Virus protein VP39"/>
    <property type="match status" value="1"/>
</dbReference>
<accession>A0A1B1DUG4</accession>
<keyword evidence="3" id="KW-0489">Methyltransferase</keyword>
<dbReference type="InterPro" id="IPR052356">
    <property type="entry name" value="Thiol_S-MT"/>
</dbReference>